<feature type="region of interest" description="Disordered" evidence="1">
    <location>
        <begin position="1"/>
        <end position="37"/>
    </location>
</feature>
<sequence>MAIRSQPVGKRTQTVREERSPTRRHKQKERKKERRVRTKQMIHYIETTAILAPKGAEEENKTKKTYAHMSLITWNELNKIIRQLLPSAVLNDFPIYAFKPFPSLST</sequence>
<organism evidence="2">
    <name type="scientific">Trypanosoma congolense (strain IL3000)</name>
    <dbReference type="NCBI Taxonomy" id="1068625"/>
    <lineage>
        <taxon>Eukaryota</taxon>
        <taxon>Discoba</taxon>
        <taxon>Euglenozoa</taxon>
        <taxon>Kinetoplastea</taxon>
        <taxon>Metakinetoplastina</taxon>
        <taxon>Trypanosomatida</taxon>
        <taxon>Trypanosomatidae</taxon>
        <taxon>Trypanosoma</taxon>
        <taxon>Nannomonas</taxon>
    </lineage>
</organism>
<dbReference type="AlphaFoldDB" id="G0UZB1"/>
<dbReference type="EMBL" id="HE575324">
    <property type="protein sequence ID" value="CCC94730.1"/>
    <property type="molecule type" value="Genomic_DNA"/>
</dbReference>
<accession>G0UZB1</accession>
<feature type="compositionally biased region" description="Basic residues" evidence="1">
    <location>
        <begin position="22"/>
        <end position="37"/>
    </location>
</feature>
<protein>
    <submittedName>
        <fullName evidence="2">Uncharacterized protein</fullName>
    </submittedName>
</protein>
<proteinExistence type="predicted"/>
<evidence type="ECO:0000313" key="2">
    <source>
        <dbReference type="EMBL" id="CCC94730.1"/>
    </source>
</evidence>
<reference evidence="2" key="1">
    <citation type="journal article" date="2012" name="Proc. Natl. Acad. Sci. U.S.A.">
        <title>Antigenic diversity is generated by distinct evolutionary mechanisms in African trypanosome species.</title>
        <authorList>
            <person name="Jackson A.P."/>
            <person name="Berry A."/>
            <person name="Aslett M."/>
            <person name="Allison H.C."/>
            <person name="Burton P."/>
            <person name="Vavrova-Anderson J."/>
            <person name="Brown R."/>
            <person name="Browne H."/>
            <person name="Corton N."/>
            <person name="Hauser H."/>
            <person name="Gamble J."/>
            <person name="Gilderthorp R."/>
            <person name="Marcello L."/>
            <person name="McQuillan J."/>
            <person name="Otto T.D."/>
            <person name="Quail M.A."/>
            <person name="Sanders M.J."/>
            <person name="van Tonder A."/>
            <person name="Ginger M.L."/>
            <person name="Field M.C."/>
            <person name="Barry J.D."/>
            <person name="Hertz-Fowler C."/>
            <person name="Berriman M."/>
        </authorList>
    </citation>
    <scope>NUCLEOTIDE SEQUENCE</scope>
    <source>
        <strain evidence="2">IL3000</strain>
    </source>
</reference>
<evidence type="ECO:0000256" key="1">
    <source>
        <dbReference type="SAM" id="MobiDB-lite"/>
    </source>
</evidence>
<gene>
    <name evidence="2" type="ORF">TCIL3000_11_1130</name>
</gene>
<name>G0UZB1_TRYCI</name>